<comment type="caution">
    <text evidence="3">The sequence shown here is derived from an EMBL/GenBank/DDBJ whole genome shotgun (WGS) entry which is preliminary data.</text>
</comment>
<proteinExistence type="predicted"/>
<sequence length="331" mass="37611">MGTVPTDETATETESDEHEEVDESAAETTPESNQENEGPVVQPTATSDHMPPTPESDLEVLRALDKFLDDIDTDLPTARERSRARDHFDLKDRLGGSTTTQETLSFDYVREDGIAVDGDSYIGLLKVHPQNWLSLSEQARHDTMSAYMSFLMSLEFSVAVPCYPKTFDLTGHLERFYTASSSTTAREETPILQYGRKFYIQWASDQIRDADLKQRDFYIVTRVDADQVHKNLDTGSVLSQLGDLPLIGAACSRVLAHTPFGGSHEDARTELCIREVRQRQRRITNKLGRTEVSIDQITDRQETMEILYHYYNHVDPQFEKFNQATKTEGEY</sequence>
<evidence type="ECO:0000313" key="4">
    <source>
        <dbReference type="Proteomes" id="UP001596383"/>
    </source>
</evidence>
<dbReference type="RefSeq" id="WP_273737691.1">
    <property type="nucleotide sequence ID" value="NZ_JAQIVI010000094.1"/>
</dbReference>
<feature type="region of interest" description="Disordered" evidence="1">
    <location>
        <begin position="1"/>
        <end position="55"/>
    </location>
</feature>
<protein>
    <recommendedName>
        <fullName evidence="2">TraC-like domain-containing protein</fullName>
    </recommendedName>
</protein>
<gene>
    <name evidence="3" type="ORF">ACFQE6_06155</name>
</gene>
<dbReference type="InterPro" id="IPR058596">
    <property type="entry name" value="TraC-like_dom"/>
</dbReference>
<organism evidence="3 4">
    <name type="scientific">Natrinema soli</name>
    <dbReference type="NCBI Taxonomy" id="1930624"/>
    <lineage>
        <taxon>Archaea</taxon>
        <taxon>Methanobacteriati</taxon>
        <taxon>Methanobacteriota</taxon>
        <taxon>Stenosarchaea group</taxon>
        <taxon>Halobacteria</taxon>
        <taxon>Halobacteriales</taxon>
        <taxon>Natrialbaceae</taxon>
        <taxon>Natrinema</taxon>
    </lineage>
</organism>
<feature type="compositionally biased region" description="Acidic residues" evidence="1">
    <location>
        <begin position="9"/>
        <end position="25"/>
    </location>
</feature>
<reference evidence="3 4" key="1">
    <citation type="journal article" date="2019" name="Int. J. Syst. Evol. Microbiol.">
        <title>The Global Catalogue of Microorganisms (GCM) 10K type strain sequencing project: providing services to taxonomists for standard genome sequencing and annotation.</title>
        <authorList>
            <consortium name="The Broad Institute Genomics Platform"/>
            <consortium name="The Broad Institute Genome Sequencing Center for Infectious Disease"/>
            <person name="Wu L."/>
            <person name="Ma J."/>
        </authorList>
    </citation>
    <scope>NUCLEOTIDE SEQUENCE [LARGE SCALE GENOMIC DNA]</scope>
    <source>
        <strain evidence="3 4">LMG 29247</strain>
    </source>
</reference>
<evidence type="ECO:0000259" key="2">
    <source>
        <dbReference type="Pfam" id="PF26593"/>
    </source>
</evidence>
<feature type="domain" description="TraC-like" evidence="2">
    <location>
        <begin position="117"/>
        <end position="312"/>
    </location>
</feature>
<name>A0ABD5SI84_9EURY</name>
<dbReference type="Pfam" id="PF26593">
    <property type="entry name" value="TraC-like"/>
    <property type="match status" value="1"/>
</dbReference>
<dbReference type="Proteomes" id="UP001596383">
    <property type="component" value="Unassembled WGS sequence"/>
</dbReference>
<evidence type="ECO:0000256" key="1">
    <source>
        <dbReference type="SAM" id="MobiDB-lite"/>
    </source>
</evidence>
<evidence type="ECO:0000313" key="3">
    <source>
        <dbReference type="EMBL" id="MFC6764629.1"/>
    </source>
</evidence>
<dbReference type="EMBL" id="JBHSWV010000094">
    <property type="protein sequence ID" value="MFC6764629.1"/>
    <property type="molecule type" value="Genomic_DNA"/>
</dbReference>
<accession>A0ABD5SI84</accession>
<dbReference type="AlphaFoldDB" id="A0ABD5SI84"/>
<keyword evidence="4" id="KW-1185">Reference proteome</keyword>